<gene>
    <name evidence="1" type="ORF">F5891DRAFT_981453</name>
</gene>
<dbReference type="GeneID" id="64671403"/>
<evidence type="ECO:0000313" key="2">
    <source>
        <dbReference type="Proteomes" id="UP001195769"/>
    </source>
</evidence>
<comment type="caution">
    <text evidence="1">The sequence shown here is derived from an EMBL/GenBank/DDBJ whole genome shotgun (WGS) entry which is preliminary data.</text>
</comment>
<sequence length="208" mass="23380">MPVRKARVRIAAAECGDIPLNERKQIYGNPVLKMENKKALQYISGMKSSDLIDSAMLNGSTKQLDASSCFPPPEGSQRPRKEYLQLVSTTNVVSRGIGIPRSRQSRLFAAQNARKGDYKFQIATKLRGPPFSSALQHGKPQVQKPLKKRIIWSFRIKFRTNEAETINNSVVERATRNGELSTANEHSHSHPVKVAEAGRIIRIMRLKF</sequence>
<accession>A0AAD4E3S4</accession>
<dbReference type="RefSeq" id="XP_041224638.1">
    <property type="nucleotide sequence ID" value="XM_041377105.1"/>
</dbReference>
<keyword evidence="2" id="KW-1185">Reference proteome</keyword>
<name>A0AAD4E3S4_9AGAM</name>
<proteinExistence type="predicted"/>
<evidence type="ECO:0000313" key="1">
    <source>
        <dbReference type="EMBL" id="KAG1899062.1"/>
    </source>
</evidence>
<protein>
    <submittedName>
        <fullName evidence="1">Uncharacterized protein</fullName>
    </submittedName>
</protein>
<dbReference type="EMBL" id="JABBWK010000035">
    <property type="protein sequence ID" value="KAG1899062.1"/>
    <property type="molecule type" value="Genomic_DNA"/>
</dbReference>
<organism evidence="1 2">
    <name type="scientific">Suillus fuscotomentosus</name>
    <dbReference type="NCBI Taxonomy" id="1912939"/>
    <lineage>
        <taxon>Eukaryota</taxon>
        <taxon>Fungi</taxon>
        <taxon>Dikarya</taxon>
        <taxon>Basidiomycota</taxon>
        <taxon>Agaricomycotina</taxon>
        <taxon>Agaricomycetes</taxon>
        <taxon>Agaricomycetidae</taxon>
        <taxon>Boletales</taxon>
        <taxon>Suillineae</taxon>
        <taxon>Suillaceae</taxon>
        <taxon>Suillus</taxon>
    </lineage>
</organism>
<reference evidence="1" key="1">
    <citation type="journal article" date="2020" name="New Phytol.">
        <title>Comparative genomics reveals dynamic genome evolution in host specialist ectomycorrhizal fungi.</title>
        <authorList>
            <person name="Lofgren L.A."/>
            <person name="Nguyen N.H."/>
            <person name="Vilgalys R."/>
            <person name="Ruytinx J."/>
            <person name="Liao H.L."/>
            <person name="Branco S."/>
            <person name="Kuo A."/>
            <person name="LaButti K."/>
            <person name="Lipzen A."/>
            <person name="Andreopoulos W."/>
            <person name="Pangilinan J."/>
            <person name="Riley R."/>
            <person name="Hundley H."/>
            <person name="Na H."/>
            <person name="Barry K."/>
            <person name="Grigoriev I.V."/>
            <person name="Stajich J.E."/>
            <person name="Kennedy P.G."/>
        </authorList>
    </citation>
    <scope>NUCLEOTIDE SEQUENCE</scope>
    <source>
        <strain evidence="1">FC203</strain>
    </source>
</reference>
<dbReference type="AlphaFoldDB" id="A0AAD4E3S4"/>
<dbReference type="Proteomes" id="UP001195769">
    <property type="component" value="Unassembled WGS sequence"/>
</dbReference>